<dbReference type="Proteomes" id="UP000681720">
    <property type="component" value="Unassembled WGS sequence"/>
</dbReference>
<evidence type="ECO:0000313" key="16">
    <source>
        <dbReference type="EMBL" id="CAF5191596.1"/>
    </source>
</evidence>
<dbReference type="InterPro" id="IPR018247">
    <property type="entry name" value="EF_Hand_1_Ca_BS"/>
</dbReference>
<evidence type="ECO:0000313" key="14">
    <source>
        <dbReference type="EMBL" id="CAF4006777.1"/>
    </source>
</evidence>
<dbReference type="EMBL" id="CAJNOW010004654">
    <property type="protein sequence ID" value="CAF1424703.1"/>
    <property type="molecule type" value="Genomic_DNA"/>
</dbReference>
<evidence type="ECO:0000256" key="3">
    <source>
        <dbReference type="ARBA" id="ARBA00022723"/>
    </source>
</evidence>
<sequence length="198" mass="23284">MGNQQRHQLEDDLPLNDYRYLMKNTHLSPHVIQGWYREFLTICPNGQLNKSQFIKFYTELENSTTKNVELIAENVFEAFDDNGNNRIDFKEFLIAYSLTSNGDPVDKLKYTFSIFDVDHSETIELSEIIELLKRLFTITGNKMKTYSPESVAHDIFPVLDLDQNQSISKEEFIHGCLHNEYIRHMFSPFDKEYPSKNE</sequence>
<dbReference type="Gene3D" id="1.10.238.10">
    <property type="entry name" value="EF-hand"/>
    <property type="match status" value="1"/>
</dbReference>
<evidence type="ECO:0000313" key="15">
    <source>
        <dbReference type="EMBL" id="CAF4218373.1"/>
    </source>
</evidence>
<feature type="domain" description="EF-hand" evidence="7">
    <location>
        <begin position="103"/>
        <end position="138"/>
    </location>
</feature>
<dbReference type="EMBL" id="CAJOBG010001034">
    <property type="protein sequence ID" value="CAF3887384.1"/>
    <property type="molecule type" value="Genomic_DNA"/>
</dbReference>
<dbReference type="Proteomes" id="UP000663834">
    <property type="component" value="Unassembled WGS sequence"/>
</dbReference>
<comment type="similarity">
    <text evidence="1">Belongs to the recoverin family.</text>
</comment>
<comment type="caution">
    <text evidence="13">The sequence shown here is derived from an EMBL/GenBank/DDBJ whole genome shotgun (WGS) entry which is preliminary data.</text>
</comment>
<accession>A0A819GKF5</accession>
<reference evidence="13" key="1">
    <citation type="submission" date="2021-02" db="EMBL/GenBank/DDBJ databases">
        <authorList>
            <person name="Nowell W R."/>
        </authorList>
    </citation>
    <scope>NUCLEOTIDE SEQUENCE</scope>
</reference>
<dbReference type="EMBL" id="CAJNRF010007505">
    <property type="protein sequence ID" value="CAF2091950.1"/>
    <property type="molecule type" value="Genomic_DNA"/>
</dbReference>
<gene>
    <name evidence="14" type="ORF">BYL167_LOCUS13994</name>
    <name evidence="9" type="ORF">CJN711_LOCUS37154</name>
    <name evidence="16" type="ORF">GIL414_LOCUS73152</name>
    <name evidence="8" type="ORF">KQP761_LOCUS10735</name>
    <name evidence="10" type="ORF">MBJ925_LOCUS3450</name>
    <name evidence="13" type="ORF">OVN521_LOCUS8793</name>
    <name evidence="15" type="ORF">UXM345_LOCUS28958</name>
    <name evidence="11" type="ORF">WKI299_LOCUS18309</name>
    <name evidence="12" type="ORF">XDN619_LOCUS26064</name>
</gene>
<dbReference type="Proteomes" id="UP000663842">
    <property type="component" value="Unassembled WGS sequence"/>
</dbReference>
<keyword evidence="3" id="KW-0479">Metal-binding</keyword>
<keyword evidence="17" id="KW-1185">Reference proteome</keyword>
<protein>
    <recommendedName>
        <fullName evidence="7">EF-hand domain-containing protein</fullName>
    </recommendedName>
</protein>
<dbReference type="InterPro" id="IPR011992">
    <property type="entry name" value="EF-hand-dom_pair"/>
</dbReference>
<evidence type="ECO:0000256" key="4">
    <source>
        <dbReference type="ARBA" id="ARBA00022737"/>
    </source>
</evidence>
<evidence type="ECO:0000256" key="1">
    <source>
        <dbReference type="ARBA" id="ARBA00006049"/>
    </source>
</evidence>
<dbReference type="OrthoDB" id="191686at2759"/>
<dbReference type="EMBL" id="CAJNRE010000392">
    <property type="protein sequence ID" value="CAF1926695.1"/>
    <property type="molecule type" value="Genomic_DNA"/>
</dbReference>
<evidence type="ECO:0000259" key="7">
    <source>
        <dbReference type="PROSITE" id="PS50222"/>
    </source>
</evidence>
<dbReference type="Proteomes" id="UP000663866">
    <property type="component" value="Unassembled WGS sequence"/>
</dbReference>
<dbReference type="SMART" id="SM00054">
    <property type="entry name" value="EFh"/>
    <property type="match status" value="3"/>
</dbReference>
<proteinExistence type="inferred from homology"/>
<dbReference type="Pfam" id="PF13499">
    <property type="entry name" value="EF-hand_7"/>
    <property type="match status" value="1"/>
</dbReference>
<evidence type="ECO:0000313" key="8">
    <source>
        <dbReference type="EMBL" id="CAF1424703.1"/>
    </source>
</evidence>
<keyword evidence="2" id="KW-0519">Myristate</keyword>
<evidence type="ECO:0000256" key="2">
    <source>
        <dbReference type="ARBA" id="ARBA00022707"/>
    </source>
</evidence>
<evidence type="ECO:0000313" key="13">
    <source>
        <dbReference type="EMBL" id="CAF3887384.1"/>
    </source>
</evidence>
<dbReference type="EMBL" id="CAJOBF010006893">
    <property type="protein sequence ID" value="CAF4218373.1"/>
    <property type="molecule type" value="Genomic_DNA"/>
</dbReference>
<evidence type="ECO:0000313" key="12">
    <source>
        <dbReference type="EMBL" id="CAF2137281.1"/>
    </source>
</evidence>
<keyword evidence="6" id="KW-0449">Lipoprotein</keyword>
<keyword evidence="5" id="KW-0106">Calcium</keyword>
<dbReference type="PANTHER" id="PTHR23055">
    <property type="entry name" value="CALCIUM BINDING PROTEINS"/>
    <property type="match status" value="1"/>
</dbReference>
<dbReference type="Proteomes" id="UP000663855">
    <property type="component" value="Unassembled WGS sequence"/>
</dbReference>
<dbReference type="EMBL" id="CAJOBJ010338014">
    <property type="protein sequence ID" value="CAF5191596.1"/>
    <property type="molecule type" value="Genomic_DNA"/>
</dbReference>
<dbReference type="Pfam" id="PF13202">
    <property type="entry name" value="EF-hand_5"/>
    <property type="match status" value="1"/>
</dbReference>
<evidence type="ECO:0000313" key="11">
    <source>
        <dbReference type="EMBL" id="CAF2091950.1"/>
    </source>
</evidence>
<name>A0A819GKF5_9BILA</name>
<dbReference type="InterPro" id="IPR002048">
    <property type="entry name" value="EF_hand_dom"/>
</dbReference>
<dbReference type="Proteomes" id="UP000681967">
    <property type="component" value="Unassembled WGS sequence"/>
</dbReference>
<dbReference type="EMBL" id="CAJNRG010012085">
    <property type="protein sequence ID" value="CAF2137281.1"/>
    <property type="molecule type" value="Genomic_DNA"/>
</dbReference>
<dbReference type="AlphaFoldDB" id="A0A819GKF5"/>
<evidence type="ECO:0000313" key="10">
    <source>
        <dbReference type="EMBL" id="CAF1926695.1"/>
    </source>
</evidence>
<dbReference type="Proteomes" id="UP000663887">
    <property type="component" value="Unassembled WGS sequence"/>
</dbReference>
<keyword evidence="4" id="KW-0677">Repeat</keyword>
<organism evidence="13 17">
    <name type="scientific">Rotaria magnacalcarata</name>
    <dbReference type="NCBI Taxonomy" id="392030"/>
    <lineage>
        <taxon>Eukaryota</taxon>
        <taxon>Metazoa</taxon>
        <taxon>Spiralia</taxon>
        <taxon>Gnathifera</taxon>
        <taxon>Rotifera</taxon>
        <taxon>Eurotatoria</taxon>
        <taxon>Bdelloidea</taxon>
        <taxon>Philodinida</taxon>
        <taxon>Philodinidae</taxon>
        <taxon>Rotaria</taxon>
    </lineage>
</organism>
<dbReference type="Proteomes" id="UP000663856">
    <property type="component" value="Unassembled WGS sequence"/>
</dbReference>
<dbReference type="CDD" id="cd00051">
    <property type="entry name" value="EFh"/>
    <property type="match status" value="2"/>
</dbReference>
<dbReference type="PROSITE" id="PS50222">
    <property type="entry name" value="EF_HAND_2"/>
    <property type="match status" value="3"/>
</dbReference>
<dbReference type="Proteomes" id="UP000663824">
    <property type="component" value="Unassembled WGS sequence"/>
</dbReference>
<evidence type="ECO:0000256" key="6">
    <source>
        <dbReference type="ARBA" id="ARBA00023288"/>
    </source>
</evidence>
<dbReference type="PROSITE" id="PS00018">
    <property type="entry name" value="EF_HAND_1"/>
    <property type="match status" value="2"/>
</dbReference>
<dbReference type="GO" id="GO:0005509">
    <property type="term" value="F:calcium ion binding"/>
    <property type="evidence" value="ECO:0007669"/>
    <property type="project" value="InterPro"/>
</dbReference>
<dbReference type="PRINTS" id="PR00450">
    <property type="entry name" value="RECOVERIN"/>
</dbReference>
<dbReference type="InterPro" id="IPR028846">
    <property type="entry name" value="Recoverin"/>
</dbReference>
<dbReference type="SUPFAM" id="SSF47473">
    <property type="entry name" value="EF-hand"/>
    <property type="match status" value="1"/>
</dbReference>
<evidence type="ECO:0000256" key="5">
    <source>
        <dbReference type="ARBA" id="ARBA00022837"/>
    </source>
</evidence>
<dbReference type="PANTHER" id="PTHR23055:SF178">
    <property type="entry name" value="NEUROCALCIN HOMOLOG"/>
    <property type="match status" value="1"/>
</dbReference>
<evidence type="ECO:0000313" key="17">
    <source>
        <dbReference type="Proteomes" id="UP000663866"/>
    </source>
</evidence>
<evidence type="ECO:0000313" key="9">
    <source>
        <dbReference type="EMBL" id="CAF1615616.1"/>
    </source>
</evidence>
<feature type="domain" description="EF-hand" evidence="7">
    <location>
        <begin position="67"/>
        <end position="102"/>
    </location>
</feature>
<dbReference type="EMBL" id="CAJOBH010004903">
    <property type="protein sequence ID" value="CAF4006777.1"/>
    <property type="molecule type" value="Genomic_DNA"/>
</dbReference>
<dbReference type="EMBL" id="CAJNOV010018015">
    <property type="protein sequence ID" value="CAF1615616.1"/>
    <property type="molecule type" value="Genomic_DNA"/>
</dbReference>
<feature type="domain" description="EF-hand" evidence="7">
    <location>
        <begin position="147"/>
        <end position="182"/>
    </location>
</feature>